<keyword evidence="2" id="KW-1185">Reference proteome</keyword>
<gene>
    <name evidence="1" type="ORF">T12_3724</name>
</gene>
<dbReference type="Proteomes" id="UP000054783">
    <property type="component" value="Unassembled WGS sequence"/>
</dbReference>
<dbReference type="AlphaFoldDB" id="A0A0V0ZK89"/>
<evidence type="ECO:0000313" key="1">
    <source>
        <dbReference type="EMBL" id="KRY12707.1"/>
    </source>
</evidence>
<accession>A0A0V0ZK89</accession>
<name>A0A0V0ZK89_9BILA</name>
<comment type="caution">
    <text evidence="1">The sequence shown here is derived from an EMBL/GenBank/DDBJ whole genome shotgun (WGS) entry which is preliminary data.</text>
</comment>
<protein>
    <recommendedName>
        <fullName evidence="3">FLYWCH-type domain-containing protein</fullName>
    </recommendedName>
</protein>
<sequence>MLMARRKLLRHKWPGWVLFLPRCALSKPPSFPFCTPSVHPPGSFRLHEGRVYNLKRTNMEDKQWICRRVKNDVNKKISKISANSPVAGDSTPLANVEV</sequence>
<proteinExistence type="predicted"/>
<evidence type="ECO:0008006" key="3">
    <source>
        <dbReference type="Google" id="ProtNLM"/>
    </source>
</evidence>
<dbReference type="EMBL" id="JYDQ01000158">
    <property type="protein sequence ID" value="KRY12707.1"/>
    <property type="molecule type" value="Genomic_DNA"/>
</dbReference>
<reference evidence="1 2" key="1">
    <citation type="submission" date="2015-01" db="EMBL/GenBank/DDBJ databases">
        <title>Evolution of Trichinella species and genotypes.</title>
        <authorList>
            <person name="Korhonen P.K."/>
            <person name="Edoardo P."/>
            <person name="Giuseppe L.R."/>
            <person name="Gasser R.B."/>
        </authorList>
    </citation>
    <scope>NUCLEOTIDE SEQUENCE [LARGE SCALE GENOMIC DNA]</scope>
    <source>
        <strain evidence="1">ISS2496</strain>
    </source>
</reference>
<evidence type="ECO:0000313" key="2">
    <source>
        <dbReference type="Proteomes" id="UP000054783"/>
    </source>
</evidence>
<organism evidence="1 2">
    <name type="scientific">Trichinella patagoniensis</name>
    <dbReference type="NCBI Taxonomy" id="990121"/>
    <lineage>
        <taxon>Eukaryota</taxon>
        <taxon>Metazoa</taxon>
        <taxon>Ecdysozoa</taxon>
        <taxon>Nematoda</taxon>
        <taxon>Enoplea</taxon>
        <taxon>Dorylaimia</taxon>
        <taxon>Trichinellida</taxon>
        <taxon>Trichinellidae</taxon>
        <taxon>Trichinella</taxon>
    </lineage>
</organism>